<dbReference type="GO" id="GO:0043190">
    <property type="term" value="C:ATP-binding cassette (ABC) transporter complex"/>
    <property type="evidence" value="ECO:0007669"/>
    <property type="project" value="InterPro"/>
</dbReference>
<dbReference type="RefSeq" id="WP_031181957.1">
    <property type="nucleotide sequence ID" value="NZ_CP032229.1"/>
</dbReference>
<dbReference type="GO" id="GO:0030313">
    <property type="term" value="C:cell envelope"/>
    <property type="evidence" value="ECO:0007669"/>
    <property type="project" value="UniProtKB-SubCell"/>
</dbReference>
<dbReference type="Gene3D" id="3.10.105.10">
    <property type="entry name" value="Dipeptide-binding Protein, Domain 3"/>
    <property type="match status" value="1"/>
</dbReference>
<evidence type="ECO:0000256" key="4">
    <source>
        <dbReference type="ARBA" id="ARBA00022729"/>
    </source>
</evidence>
<dbReference type="GO" id="GO:1904680">
    <property type="term" value="F:peptide transmembrane transporter activity"/>
    <property type="evidence" value="ECO:0007669"/>
    <property type="project" value="TreeGrafter"/>
</dbReference>
<feature type="signal peptide" evidence="5">
    <location>
        <begin position="1"/>
        <end position="30"/>
    </location>
</feature>
<reference evidence="7 8" key="1">
    <citation type="submission" date="2018-08" db="EMBL/GenBank/DDBJ databases">
        <title>The complete genome sequence of Streptomyces seoulensis, a pioneer strain for nickel superoxide dismutase discovery.</title>
        <authorList>
            <person name="Shin J."/>
            <person name="Lee J.-S."/>
            <person name="Lee E.-J."/>
            <person name="Youn H.-D."/>
        </authorList>
    </citation>
    <scope>NUCLEOTIDE SEQUENCE [LARGE SCALE GENOMIC DNA]</scope>
    <source>
        <strain evidence="7 8">KCTC 9819</strain>
    </source>
</reference>
<dbReference type="InterPro" id="IPR030678">
    <property type="entry name" value="Peptide/Ni-bd"/>
</dbReference>
<name>A0A4P6TVE0_STRSO</name>
<evidence type="ECO:0000313" key="8">
    <source>
        <dbReference type="Proteomes" id="UP000292547"/>
    </source>
</evidence>
<dbReference type="PIRSF" id="PIRSF002741">
    <property type="entry name" value="MppA"/>
    <property type="match status" value="1"/>
</dbReference>
<dbReference type="OrthoDB" id="9801912at2"/>
<dbReference type="GeneID" id="300098009"/>
<feature type="domain" description="Solute-binding protein family 5" evidence="6">
    <location>
        <begin position="81"/>
        <end position="444"/>
    </location>
</feature>
<dbReference type="InterPro" id="IPR000914">
    <property type="entry name" value="SBP_5_dom"/>
</dbReference>
<keyword evidence="3" id="KW-0813">Transport</keyword>
<dbReference type="Pfam" id="PF00496">
    <property type="entry name" value="SBP_bac_5"/>
    <property type="match status" value="1"/>
</dbReference>
<gene>
    <name evidence="7" type="ORF">D0Z67_03590</name>
</gene>
<dbReference type="InterPro" id="IPR039424">
    <property type="entry name" value="SBP_5"/>
</dbReference>
<keyword evidence="8" id="KW-1185">Reference proteome</keyword>
<dbReference type="Proteomes" id="UP000292547">
    <property type="component" value="Chromosome"/>
</dbReference>
<evidence type="ECO:0000256" key="1">
    <source>
        <dbReference type="ARBA" id="ARBA00004196"/>
    </source>
</evidence>
<evidence type="ECO:0000256" key="3">
    <source>
        <dbReference type="ARBA" id="ARBA00022448"/>
    </source>
</evidence>
<dbReference type="SUPFAM" id="SSF53850">
    <property type="entry name" value="Periplasmic binding protein-like II"/>
    <property type="match status" value="1"/>
</dbReference>
<accession>A0A4P6TVE0</accession>
<evidence type="ECO:0000259" key="6">
    <source>
        <dbReference type="Pfam" id="PF00496"/>
    </source>
</evidence>
<dbReference type="Gene3D" id="3.40.190.10">
    <property type="entry name" value="Periplasmic binding protein-like II"/>
    <property type="match status" value="1"/>
</dbReference>
<dbReference type="FunFam" id="3.10.105.10:FF:000012">
    <property type="entry name" value="Peptide/nickel transport system substrate-binding protein"/>
    <property type="match status" value="1"/>
</dbReference>
<proteinExistence type="inferred from homology"/>
<protein>
    <submittedName>
        <fullName evidence="7">Peptide-binding protein</fullName>
    </submittedName>
</protein>
<evidence type="ECO:0000256" key="5">
    <source>
        <dbReference type="SAM" id="SignalP"/>
    </source>
</evidence>
<dbReference type="GO" id="GO:0042597">
    <property type="term" value="C:periplasmic space"/>
    <property type="evidence" value="ECO:0007669"/>
    <property type="project" value="UniProtKB-ARBA"/>
</dbReference>
<keyword evidence="4 5" id="KW-0732">Signal</keyword>
<dbReference type="PANTHER" id="PTHR30290">
    <property type="entry name" value="PERIPLASMIC BINDING COMPONENT OF ABC TRANSPORTER"/>
    <property type="match status" value="1"/>
</dbReference>
<dbReference type="GO" id="GO:0015833">
    <property type="term" value="P:peptide transport"/>
    <property type="evidence" value="ECO:0007669"/>
    <property type="project" value="TreeGrafter"/>
</dbReference>
<dbReference type="KEGG" id="sseo:D0Z67_03590"/>
<evidence type="ECO:0000256" key="2">
    <source>
        <dbReference type="ARBA" id="ARBA00005695"/>
    </source>
</evidence>
<dbReference type="PANTHER" id="PTHR30290:SF10">
    <property type="entry name" value="PERIPLASMIC OLIGOPEPTIDE-BINDING PROTEIN-RELATED"/>
    <property type="match status" value="1"/>
</dbReference>
<comment type="subcellular location">
    <subcellularLocation>
        <location evidence="1">Cell envelope</location>
    </subcellularLocation>
</comment>
<organism evidence="7 8">
    <name type="scientific">Streptomyces seoulensis</name>
    <dbReference type="NCBI Taxonomy" id="73044"/>
    <lineage>
        <taxon>Bacteria</taxon>
        <taxon>Bacillati</taxon>
        <taxon>Actinomycetota</taxon>
        <taxon>Actinomycetes</taxon>
        <taxon>Kitasatosporales</taxon>
        <taxon>Streptomycetaceae</taxon>
        <taxon>Streptomyces</taxon>
    </lineage>
</organism>
<comment type="similarity">
    <text evidence="2">Belongs to the bacterial solute-binding protein 5 family.</text>
</comment>
<feature type="chain" id="PRO_5020218668" evidence="5">
    <location>
        <begin position="31"/>
        <end position="529"/>
    </location>
</feature>
<evidence type="ECO:0000313" key="7">
    <source>
        <dbReference type="EMBL" id="QBJ89478.1"/>
    </source>
</evidence>
<dbReference type="EMBL" id="CP032229">
    <property type="protein sequence ID" value="QBJ89478.1"/>
    <property type="molecule type" value="Genomic_DNA"/>
</dbReference>
<dbReference type="AlphaFoldDB" id="A0A4P6TVE0"/>
<dbReference type="STRING" id="73044.GCA_000725795_03785"/>
<sequence length="529" mass="58584">MFKRNRVRRRVAAAVSLTSLITLLPGCGLLSDGGPDDSSPIVVGTTSAPSTLDPAGAWDGSWELFRNVYQTLLAYPNGATTPQPDAAETCAFTDSTSRTYRCRLRAGLEFADGHPLDAEAVRHSIDRIRTINAPSGPAGLLEGLDRVETQGTREVVFHLKKPDATFPFVLATPAMSIVDPREYPPSSLRTDKDVHGSGPYRLESYEEDKEAVLVRNDRYEGFAKRENKAVTIRYFQDSAAMVKALRDKRIDVTYRGLAAADILTLQQQSPAGLQLVDGTGTDISYLVFNPKDRWAGNPAVRKAVAQVVDRGAIVHKVYRDTVEPLYSMVPKGLTGHTTSYFDTFGEPSAGKARAILAEAGVKQRVPLTFWYTSDRYGSETGVMFRELKRQLEDSGLFTITLRARPWKTYVTGYQKGEYPVFGRGWFPDFPDADNFIAPFVGEHNALGTPYVSKKITGELLPRSRAQGNRAEVVKDLTAAQRIMVDDARLIPLWQGRQYIAASEDLSGGERALDPSTIMMMWELTRKTSW</sequence>